<accession>A0A7C2C4L0</accession>
<sequence>MQALRFLLWQVLRARALEDRAAWRGYVLVASGNVLDSFPENEDLLWVAAHAQDLANDYGVPVKVRLNGRYVGTVYPSEEAADEAAEA</sequence>
<dbReference type="AlphaFoldDB" id="A0A7C2C4L0"/>
<evidence type="ECO:0000313" key="1">
    <source>
        <dbReference type="EMBL" id="HEH82581.1"/>
    </source>
</evidence>
<dbReference type="EMBL" id="DSKL01000247">
    <property type="protein sequence ID" value="HEH82581.1"/>
    <property type="molecule type" value="Genomic_DNA"/>
</dbReference>
<organism evidence="1">
    <name type="scientific">Thermus islandicus</name>
    <dbReference type="NCBI Taxonomy" id="540988"/>
    <lineage>
        <taxon>Bacteria</taxon>
        <taxon>Thermotogati</taxon>
        <taxon>Deinococcota</taxon>
        <taxon>Deinococci</taxon>
        <taxon>Thermales</taxon>
        <taxon>Thermaceae</taxon>
        <taxon>Thermus</taxon>
    </lineage>
</organism>
<comment type="caution">
    <text evidence="1">The sequence shown here is derived from an EMBL/GenBank/DDBJ whole genome shotgun (WGS) entry which is preliminary data.</text>
</comment>
<reference evidence="1" key="1">
    <citation type="journal article" date="2020" name="mSystems">
        <title>Genome- and Community-Level Interaction Insights into Carbon Utilization and Element Cycling Functions of Hydrothermarchaeota in Hydrothermal Sediment.</title>
        <authorList>
            <person name="Zhou Z."/>
            <person name="Liu Y."/>
            <person name="Xu W."/>
            <person name="Pan J."/>
            <person name="Luo Z.H."/>
            <person name="Li M."/>
        </authorList>
    </citation>
    <scope>NUCLEOTIDE SEQUENCE [LARGE SCALE GENOMIC DNA]</scope>
    <source>
        <strain evidence="1">SpSt-246</strain>
    </source>
</reference>
<protein>
    <submittedName>
        <fullName evidence="1">Uncharacterized protein</fullName>
    </submittedName>
</protein>
<proteinExistence type="predicted"/>
<name>A0A7C2C4L0_9DEIN</name>
<gene>
    <name evidence="1" type="ORF">ENP73_06300</name>
</gene>